<dbReference type="InterPro" id="IPR029044">
    <property type="entry name" value="Nucleotide-diphossugar_trans"/>
</dbReference>
<dbReference type="Gene3D" id="3.90.550.10">
    <property type="entry name" value="Spore Coat Polysaccharide Biosynthesis Protein SpsA, Chain A"/>
    <property type="match status" value="1"/>
</dbReference>
<name>A0A176VHZ6_MARPO</name>
<dbReference type="GO" id="GO:0015018">
    <property type="term" value="F:galactosylgalactosylxylosylprotein 3-beta-glucuronosyltransferase activity"/>
    <property type="evidence" value="ECO:0007669"/>
    <property type="project" value="InterPro"/>
</dbReference>
<dbReference type="SUPFAM" id="SSF53448">
    <property type="entry name" value="Nucleotide-diphospho-sugar transferases"/>
    <property type="match status" value="1"/>
</dbReference>
<feature type="compositionally biased region" description="Gly residues" evidence="16">
    <location>
        <begin position="32"/>
        <end position="45"/>
    </location>
</feature>
<evidence type="ECO:0000256" key="10">
    <source>
        <dbReference type="ARBA" id="ARBA00023180"/>
    </source>
</evidence>
<feature type="active site" description="Proton donor/acceptor" evidence="12">
    <location>
        <position position="461"/>
    </location>
</feature>
<dbReference type="PANTHER" id="PTHR10896:SF65">
    <property type="entry name" value="GALACTOSYLGALACTOSYLXYLOSYLPROTEIN 3-BETA-GLUCURONOSYLTRANSFERASE 3"/>
    <property type="match status" value="1"/>
</dbReference>
<feature type="compositionally biased region" description="Basic and acidic residues" evidence="16">
    <location>
        <begin position="1"/>
        <end position="16"/>
    </location>
</feature>
<accession>A0A176VHZ6</accession>
<protein>
    <recommendedName>
        <fullName evidence="15">Glycosyltransferases</fullName>
        <ecNumber evidence="15">2.4.-.-</ecNumber>
    </recommendedName>
</protein>
<feature type="transmembrane region" description="Helical" evidence="15">
    <location>
        <begin position="149"/>
        <end position="169"/>
    </location>
</feature>
<dbReference type="CDD" id="cd00218">
    <property type="entry name" value="GlcAT-I"/>
    <property type="match status" value="1"/>
</dbReference>
<dbReference type="GO" id="GO:0009834">
    <property type="term" value="P:plant-type secondary cell wall biogenesis"/>
    <property type="evidence" value="ECO:0007669"/>
    <property type="project" value="TreeGrafter"/>
</dbReference>
<dbReference type="EMBL" id="LVLJ01003709">
    <property type="protein sequence ID" value="OAE20023.1"/>
    <property type="molecule type" value="Genomic_DNA"/>
</dbReference>
<dbReference type="GO" id="GO:0046872">
    <property type="term" value="F:metal ion binding"/>
    <property type="evidence" value="ECO:0007669"/>
    <property type="project" value="UniProtKB-KW"/>
</dbReference>
<keyword evidence="3" id="KW-0328">Glycosyltransferase</keyword>
<dbReference type="PANTHER" id="PTHR10896">
    <property type="entry name" value="GALACTOSYLGALACTOSYLXYLOSYLPROTEIN 3-BETA-GLUCURONOSYLTRANSFERASE BETA-1,3-GLUCURONYLTRANSFERASE"/>
    <property type="match status" value="1"/>
</dbReference>
<comment type="caution">
    <text evidence="17">The sequence shown here is derived from an EMBL/GenBank/DDBJ whole genome shotgun (WGS) entry which is preliminary data.</text>
</comment>
<keyword evidence="5 15" id="KW-0812">Transmembrane</keyword>
<keyword evidence="7 15" id="KW-1133">Transmembrane helix</keyword>
<keyword evidence="11 15" id="KW-0961">Cell wall biogenesis/degradation</keyword>
<evidence type="ECO:0000256" key="7">
    <source>
        <dbReference type="ARBA" id="ARBA00022989"/>
    </source>
</evidence>
<keyword evidence="13" id="KW-0479">Metal-binding</keyword>
<organism evidence="17 18">
    <name type="scientific">Marchantia polymorpha subsp. ruderalis</name>
    <dbReference type="NCBI Taxonomy" id="1480154"/>
    <lineage>
        <taxon>Eukaryota</taxon>
        <taxon>Viridiplantae</taxon>
        <taxon>Streptophyta</taxon>
        <taxon>Embryophyta</taxon>
        <taxon>Marchantiophyta</taxon>
        <taxon>Marchantiopsida</taxon>
        <taxon>Marchantiidae</taxon>
        <taxon>Marchantiales</taxon>
        <taxon>Marchantiaceae</taxon>
        <taxon>Marchantia</taxon>
    </lineage>
</organism>
<comment type="subcellular location">
    <subcellularLocation>
        <location evidence="1 15">Golgi apparatus membrane</location>
        <topology evidence="1 15">Single-pass type II membrane protein</topology>
    </subcellularLocation>
</comment>
<evidence type="ECO:0000256" key="13">
    <source>
        <dbReference type="PIRSR" id="PIRSR605027-3"/>
    </source>
</evidence>
<keyword evidence="4 15" id="KW-0808">Transferase</keyword>
<feature type="region of interest" description="Disordered" evidence="16">
    <location>
        <begin position="1"/>
        <end position="75"/>
    </location>
</feature>
<evidence type="ECO:0000256" key="4">
    <source>
        <dbReference type="ARBA" id="ARBA00022679"/>
    </source>
</evidence>
<comment type="cofactor">
    <cofactor evidence="13">
        <name>Mn(2+)</name>
        <dbReference type="ChEBI" id="CHEBI:29035"/>
    </cofactor>
</comment>
<evidence type="ECO:0000256" key="3">
    <source>
        <dbReference type="ARBA" id="ARBA00022676"/>
    </source>
</evidence>
<evidence type="ECO:0000256" key="9">
    <source>
        <dbReference type="ARBA" id="ARBA00023136"/>
    </source>
</evidence>
<dbReference type="EC" id="2.4.-.-" evidence="15"/>
<evidence type="ECO:0000256" key="5">
    <source>
        <dbReference type="ARBA" id="ARBA00022692"/>
    </source>
</evidence>
<dbReference type="AlphaFoldDB" id="A0A176VHZ6"/>
<keyword evidence="8 15" id="KW-0333">Golgi apparatus</keyword>
<dbReference type="FunFam" id="3.90.550.10:FF:000064">
    <property type="entry name" value="Glycosyltransferases"/>
    <property type="match status" value="1"/>
</dbReference>
<dbReference type="GO" id="GO:0010417">
    <property type="term" value="P:glucuronoxylan biosynthetic process"/>
    <property type="evidence" value="ECO:0007669"/>
    <property type="project" value="TreeGrafter"/>
</dbReference>
<keyword evidence="18" id="KW-1185">Reference proteome</keyword>
<feature type="site" description="Interaction with galactose moiety of substrate glycoprotein" evidence="14">
    <location>
        <position position="397"/>
    </location>
</feature>
<feature type="compositionally biased region" description="Low complexity" evidence="16">
    <location>
        <begin position="61"/>
        <end position="75"/>
    </location>
</feature>
<evidence type="ECO:0000256" key="6">
    <source>
        <dbReference type="ARBA" id="ARBA00022968"/>
    </source>
</evidence>
<evidence type="ECO:0000256" key="11">
    <source>
        <dbReference type="ARBA" id="ARBA00023316"/>
    </source>
</evidence>
<evidence type="ECO:0000256" key="12">
    <source>
        <dbReference type="PIRSR" id="PIRSR605027-1"/>
    </source>
</evidence>
<keyword evidence="13" id="KW-0464">Manganese</keyword>
<evidence type="ECO:0000256" key="14">
    <source>
        <dbReference type="PIRSR" id="PIRSR605027-4"/>
    </source>
</evidence>
<comment type="function">
    <text evidence="15">Involved in the synthesis of glucuronoxylan hemicellulose in secondary cell walls.</text>
</comment>
<evidence type="ECO:0000313" key="18">
    <source>
        <dbReference type="Proteomes" id="UP000077202"/>
    </source>
</evidence>
<evidence type="ECO:0000256" key="2">
    <source>
        <dbReference type="ARBA" id="ARBA00007706"/>
    </source>
</evidence>
<evidence type="ECO:0000256" key="16">
    <source>
        <dbReference type="SAM" id="MobiDB-lite"/>
    </source>
</evidence>
<evidence type="ECO:0000256" key="8">
    <source>
        <dbReference type="ARBA" id="ARBA00023034"/>
    </source>
</evidence>
<reference evidence="17" key="1">
    <citation type="submission" date="2016-03" db="EMBL/GenBank/DDBJ databases">
        <title>Mechanisms controlling the formation of the plant cell surface in tip-growing cells are functionally conserved among land plants.</title>
        <authorList>
            <person name="Honkanen S."/>
            <person name="Jones V.A."/>
            <person name="Morieri G."/>
            <person name="Champion C."/>
            <person name="Hetherington A.J."/>
            <person name="Kelly S."/>
            <person name="Saint-Marcoux D."/>
            <person name="Proust H."/>
            <person name="Prescott H."/>
            <person name="Dolan L."/>
        </authorList>
    </citation>
    <scope>NUCLEOTIDE SEQUENCE [LARGE SCALE GENOMIC DNA]</scope>
    <source>
        <tissue evidence="17">Whole gametophyte</tissue>
    </source>
</reference>
<keyword evidence="10" id="KW-0325">Glycoprotein</keyword>
<keyword evidence="9 15" id="KW-0472">Membrane</keyword>
<dbReference type="Pfam" id="PF03360">
    <property type="entry name" value="Glyco_transf_43"/>
    <property type="match status" value="1"/>
</dbReference>
<evidence type="ECO:0000313" key="17">
    <source>
        <dbReference type="EMBL" id="OAE20023.1"/>
    </source>
</evidence>
<evidence type="ECO:0000256" key="15">
    <source>
        <dbReference type="RuleBase" id="RU363127"/>
    </source>
</evidence>
<keyword evidence="6 15" id="KW-0735">Signal-anchor</keyword>
<proteinExistence type="inferred from homology"/>
<evidence type="ECO:0000256" key="1">
    <source>
        <dbReference type="ARBA" id="ARBA00004323"/>
    </source>
</evidence>
<comment type="similarity">
    <text evidence="2 15">Belongs to the glycosyltransferase 43 family.</text>
</comment>
<dbReference type="GO" id="GO:0042285">
    <property type="term" value="F:xylosyltransferase activity"/>
    <property type="evidence" value="ECO:0007669"/>
    <property type="project" value="TreeGrafter"/>
</dbReference>
<dbReference type="Proteomes" id="UP000077202">
    <property type="component" value="Unassembled WGS sequence"/>
</dbReference>
<dbReference type="GO" id="GO:0000139">
    <property type="term" value="C:Golgi membrane"/>
    <property type="evidence" value="ECO:0007669"/>
    <property type="project" value="UniProtKB-SubCell"/>
</dbReference>
<feature type="binding site" evidence="13">
    <location>
        <position position="362"/>
    </location>
    <ligand>
        <name>Mn(2+)</name>
        <dbReference type="ChEBI" id="CHEBI:29035"/>
    </ligand>
</feature>
<dbReference type="GO" id="GO:0071555">
    <property type="term" value="P:cell wall organization"/>
    <property type="evidence" value="ECO:0007669"/>
    <property type="project" value="UniProtKB-KW"/>
</dbReference>
<sequence length="517" mass="56365">MKDEEEEEGRALRTDEAASPSARRIAEQNGIADGGGGGGGGGGAVCGAAPSAGRLLHTPPQQQQQQMSSHISSLTSLASGGGGGGGLGGVLGSSSPGGSLARASSISDGFYNLSKLSFLSGLSWFKLLSRAGSMDRPMKSKGTLYRRPMMQLLLSFVLGLVLGFTPISWSGLAAERDDPRRELALEVNGFVTNLPREGSQSGHKLIELESGQGAVGLAQEGFGGLNLDVDASDSLVASRLAFLEESSLEIAPGLNFTRDSQRNLIIVVTPTYNRAFQAHFLVRLAHTLRLVPPPLLWLVVESPSQSIETATLLRQTGIMYRHLVCNDNMTSFKDRGIFQRNAALKHIETHQLDGVVYFADDDNIYSLELFEQLRKIKRFGTWPVGMLAESKAKTIVEGPVCDEGKVIGWHTNEKSKRLRRFHVDMSGFGFNSTMLWDKSAWRHRSEEPIRQLDTIKEGMQETTFIEQLVEDESQMEGLPSGCNKIMVWHLHLESTSLSYPSGWSLSTPLDSNLPLRH</sequence>
<gene>
    <name evidence="17" type="ORF">AXG93_2584s1070</name>
</gene>
<dbReference type="InterPro" id="IPR005027">
    <property type="entry name" value="Glyco_trans_43"/>
</dbReference>